<evidence type="ECO:0000313" key="3">
    <source>
        <dbReference type="Proteomes" id="UP000314294"/>
    </source>
</evidence>
<name>A0A4Z2GQW7_9TELE</name>
<gene>
    <name evidence="2" type="ORF">EYF80_034686</name>
</gene>
<evidence type="ECO:0000256" key="1">
    <source>
        <dbReference type="SAM" id="MobiDB-lite"/>
    </source>
</evidence>
<protein>
    <submittedName>
        <fullName evidence="2">Uncharacterized protein</fullName>
    </submittedName>
</protein>
<keyword evidence="3" id="KW-1185">Reference proteome</keyword>
<reference evidence="2 3" key="1">
    <citation type="submission" date="2019-03" db="EMBL/GenBank/DDBJ databases">
        <title>First draft genome of Liparis tanakae, snailfish: a comprehensive survey of snailfish specific genes.</title>
        <authorList>
            <person name="Kim W."/>
            <person name="Song I."/>
            <person name="Jeong J.-H."/>
            <person name="Kim D."/>
            <person name="Kim S."/>
            <person name="Ryu S."/>
            <person name="Song J.Y."/>
            <person name="Lee S.K."/>
        </authorList>
    </citation>
    <scope>NUCLEOTIDE SEQUENCE [LARGE SCALE GENOMIC DNA]</scope>
    <source>
        <tissue evidence="2">Muscle</tissue>
    </source>
</reference>
<sequence>MKVEVKVEVKVELLRQDRNSPNLKALITVNAECRVQRGGRQQLRKPANPVGFTGVMGSSIRRAPRPRGGRSSAAESPEKEARGNALHDAALFSAQYSSIVYRVLSACRSQSEVNGLSGWRTDWAIFNGGHWAVFNWAAHPHPLVAKLKRLLDQGRLVFTEGHISVMKSSYESFKPPGATCNDVAGHIRPAGLMFDTI</sequence>
<accession>A0A4Z2GQW7</accession>
<dbReference type="Proteomes" id="UP000314294">
    <property type="component" value="Unassembled WGS sequence"/>
</dbReference>
<feature type="region of interest" description="Disordered" evidence="1">
    <location>
        <begin position="39"/>
        <end position="80"/>
    </location>
</feature>
<dbReference type="EMBL" id="SRLO01000465">
    <property type="protein sequence ID" value="TNN55102.1"/>
    <property type="molecule type" value="Genomic_DNA"/>
</dbReference>
<comment type="caution">
    <text evidence="2">The sequence shown here is derived from an EMBL/GenBank/DDBJ whole genome shotgun (WGS) entry which is preliminary data.</text>
</comment>
<organism evidence="2 3">
    <name type="scientific">Liparis tanakae</name>
    <name type="common">Tanaka's snailfish</name>
    <dbReference type="NCBI Taxonomy" id="230148"/>
    <lineage>
        <taxon>Eukaryota</taxon>
        <taxon>Metazoa</taxon>
        <taxon>Chordata</taxon>
        <taxon>Craniata</taxon>
        <taxon>Vertebrata</taxon>
        <taxon>Euteleostomi</taxon>
        <taxon>Actinopterygii</taxon>
        <taxon>Neopterygii</taxon>
        <taxon>Teleostei</taxon>
        <taxon>Neoteleostei</taxon>
        <taxon>Acanthomorphata</taxon>
        <taxon>Eupercaria</taxon>
        <taxon>Perciformes</taxon>
        <taxon>Cottioidei</taxon>
        <taxon>Cottales</taxon>
        <taxon>Liparidae</taxon>
        <taxon>Liparis</taxon>
    </lineage>
</organism>
<dbReference type="AlphaFoldDB" id="A0A4Z2GQW7"/>
<proteinExistence type="predicted"/>
<evidence type="ECO:0000313" key="2">
    <source>
        <dbReference type="EMBL" id="TNN55102.1"/>
    </source>
</evidence>